<dbReference type="AlphaFoldDB" id="A0A840J5M1"/>
<organism evidence="1 2">
    <name type="scientific">Amycolatopsis jiangsuensis</name>
    <dbReference type="NCBI Taxonomy" id="1181879"/>
    <lineage>
        <taxon>Bacteria</taxon>
        <taxon>Bacillati</taxon>
        <taxon>Actinomycetota</taxon>
        <taxon>Actinomycetes</taxon>
        <taxon>Pseudonocardiales</taxon>
        <taxon>Pseudonocardiaceae</taxon>
        <taxon>Amycolatopsis</taxon>
    </lineage>
</organism>
<proteinExistence type="predicted"/>
<reference evidence="1 2" key="1">
    <citation type="submission" date="2020-08" db="EMBL/GenBank/DDBJ databases">
        <title>Sequencing the genomes of 1000 actinobacteria strains.</title>
        <authorList>
            <person name="Klenk H.-P."/>
        </authorList>
    </citation>
    <scope>NUCLEOTIDE SEQUENCE [LARGE SCALE GENOMIC DNA]</scope>
    <source>
        <strain evidence="1 2">DSM 45859</strain>
    </source>
</reference>
<evidence type="ECO:0000313" key="1">
    <source>
        <dbReference type="EMBL" id="MBB4688915.1"/>
    </source>
</evidence>
<dbReference type="RefSeq" id="WP_184783532.1">
    <property type="nucleotide sequence ID" value="NZ_JACHMG010000001.1"/>
</dbReference>
<dbReference type="Gene3D" id="3.30.530.20">
    <property type="match status" value="1"/>
</dbReference>
<sequence length="170" mass="19086">MEWTGARYADTPTVEVGTWIDGTPEQVWSFVSDVALMPELSGELQTVRWNDGVTGPALGHTFVGRNRNDSLGEWETTSVIVEYEQPRVFGWAVGDPEEPSTSWRFTLEPENGGTRLTQWMRMGPGRSGLSFAIERMPEKEQKIVFVRLRDLERALTATVGGIKDRVEAAR</sequence>
<dbReference type="InterPro" id="IPR023393">
    <property type="entry name" value="START-like_dom_sf"/>
</dbReference>
<dbReference type="SUPFAM" id="SSF55961">
    <property type="entry name" value="Bet v1-like"/>
    <property type="match status" value="1"/>
</dbReference>
<keyword evidence="2" id="KW-1185">Reference proteome</keyword>
<dbReference type="InterPro" id="IPR019587">
    <property type="entry name" value="Polyketide_cyclase/dehydratase"/>
</dbReference>
<dbReference type="Proteomes" id="UP000581769">
    <property type="component" value="Unassembled WGS sequence"/>
</dbReference>
<comment type="caution">
    <text evidence="1">The sequence shown here is derived from an EMBL/GenBank/DDBJ whole genome shotgun (WGS) entry which is preliminary data.</text>
</comment>
<dbReference type="EMBL" id="JACHMG010000001">
    <property type="protein sequence ID" value="MBB4688915.1"/>
    <property type="molecule type" value="Genomic_DNA"/>
</dbReference>
<name>A0A840J5M1_9PSEU</name>
<accession>A0A840J5M1</accession>
<gene>
    <name evidence="1" type="ORF">BJY18_006400</name>
</gene>
<dbReference type="Pfam" id="PF10604">
    <property type="entry name" value="Polyketide_cyc2"/>
    <property type="match status" value="1"/>
</dbReference>
<dbReference type="CDD" id="cd07812">
    <property type="entry name" value="SRPBCC"/>
    <property type="match status" value="1"/>
</dbReference>
<evidence type="ECO:0000313" key="2">
    <source>
        <dbReference type="Proteomes" id="UP000581769"/>
    </source>
</evidence>
<protein>
    <submittedName>
        <fullName evidence="1">Uncharacterized protein YndB with AHSA1/START domain</fullName>
    </submittedName>
</protein>